<reference evidence="1" key="1">
    <citation type="journal article" date="2020" name="Microorganisms">
        <title>Isolation, Genomic and Metabolomic Characterization of Streptomyces tendae VITAKN with Quorum Sensing Inhibitory Activity from Southern India.</title>
        <authorList>
            <person name="Ishaque N.M."/>
            <person name="Burgsdorf I."/>
            <person name="Limlingan Malit J.J."/>
            <person name="Saha S."/>
            <person name="Teta R."/>
            <person name="Ewe D."/>
            <person name="Kannabiran K."/>
            <person name="Hrouzek P."/>
            <person name="Steindler L."/>
            <person name="Costantino V."/>
            <person name="Saurav K."/>
        </authorList>
    </citation>
    <scope>NUCLEOTIDE SEQUENCE</scope>
    <source>
        <strain evidence="1">VITAKN</strain>
    </source>
</reference>
<evidence type="ECO:0008006" key="2">
    <source>
        <dbReference type="Google" id="ProtNLM"/>
    </source>
</evidence>
<dbReference type="EMBL" id="JAAIFS010000015">
    <property type="protein sequence ID" value="NEV92497.1"/>
    <property type="molecule type" value="Genomic_DNA"/>
</dbReference>
<name>A0A6B3R0I4_STRTE</name>
<accession>A0A6B3R0I4</accession>
<comment type="caution">
    <text evidence="1">The sequence shown here is derived from an EMBL/GenBank/DDBJ whole genome shotgun (WGS) entry which is preliminary data.</text>
</comment>
<evidence type="ECO:0000313" key="1">
    <source>
        <dbReference type="EMBL" id="NEV92497.1"/>
    </source>
</evidence>
<sequence length="133" mass="13809">MTQTLPVGADGATNGYIALVAKFTALQKAANGLLDEAELLAQRMRRNADAATTLADLSAAAHVDPAHVAAIADVGNAFGQVVGGCKRLMSAADTMHTAASHLKQEHQAEYGPIHAAVTASRARQAKPGFYQQT</sequence>
<dbReference type="AlphaFoldDB" id="A0A6B3R0I4"/>
<protein>
    <recommendedName>
        <fullName evidence="2">Conjugal transfer protein TraB</fullName>
    </recommendedName>
</protein>
<proteinExistence type="predicted"/>
<organism evidence="1">
    <name type="scientific">Streptomyces tendae</name>
    <dbReference type="NCBI Taxonomy" id="1932"/>
    <lineage>
        <taxon>Bacteria</taxon>
        <taxon>Bacillati</taxon>
        <taxon>Actinomycetota</taxon>
        <taxon>Actinomycetes</taxon>
        <taxon>Kitasatosporales</taxon>
        <taxon>Streptomycetaceae</taxon>
        <taxon>Streptomyces</taxon>
    </lineage>
</organism>
<gene>
    <name evidence="1" type="ORF">GUR47_38350</name>
</gene>
<dbReference type="RefSeq" id="WP_164461243.1">
    <property type="nucleotide sequence ID" value="NZ_JAAIFS010000015.1"/>
</dbReference>